<comment type="caution">
    <text evidence="3">The sequence shown here is derived from an EMBL/GenBank/DDBJ whole genome shotgun (WGS) entry which is preliminary data.</text>
</comment>
<protein>
    <submittedName>
        <fullName evidence="3">Uncharacterized protein</fullName>
    </submittedName>
</protein>
<sequence>MDRCVLYFIFTTLYVCISWDKFCQGKTTIIAMLSSFFPCSKNNNIFLIIMCIKYMSTVIFTFGGLGALFKTFQLLLSSSSSSNRSTSQLPLRLSTTSLTTPPPQKQTAEKSLHSSTSFQSSPSPPRQPLCLAQSKNTRPTKRRKNSQFIIFVSPTAMNTCTFISFHPSHNNSTEGEKKTELSNHHPYNLGSSPSPQLPPRPLLSPPFQLPPTSKQRESIMCRGNMVRVGKIYLFFHWGYK</sequence>
<feature type="compositionally biased region" description="Low complexity" evidence="1">
    <location>
        <begin position="80"/>
        <end position="99"/>
    </location>
</feature>
<proteinExistence type="predicted"/>
<keyword evidence="4" id="KW-1185">Reference proteome</keyword>
<dbReference type="Proteomes" id="UP001174997">
    <property type="component" value="Unassembled WGS sequence"/>
</dbReference>
<evidence type="ECO:0000256" key="1">
    <source>
        <dbReference type="SAM" id="MobiDB-lite"/>
    </source>
</evidence>
<evidence type="ECO:0000256" key="2">
    <source>
        <dbReference type="SAM" id="Phobius"/>
    </source>
</evidence>
<feature type="transmembrane region" description="Helical" evidence="2">
    <location>
        <begin position="44"/>
        <end position="69"/>
    </location>
</feature>
<feature type="region of interest" description="Disordered" evidence="1">
    <location>
        <begin position="80"/>
        <end position="145"/>
    </location>
</feature>
<keyword evidence="2" id="KW-0472">Membrane</keyword>
<organism evidence="3 4">
    <name type="scientific">Cercophora samala</name>
    <dbReference type="NCBI Taxonomy" id="330535"/>
    <lineage>
        <taxon>Eukaryota</taxon>
        <taxon>Fungi</taxon>
        <taxon>Dikarya</taxon>
        <taxon>Ascomycota</taxon>
        <taxon>Pezizomycotina</taxon>
        <taxon>Sordariomycetes</taxon>
        <taxon>Sordariomycetidae</taxon>
        <taxon>Sordariales</taxon>
        <taxon>Lasiosphaeriaceae</taxon>
        <taxon>Cercophora</taxon>
    </lineage>
</organism>
<feature type="region of interest" description="Disordered" evidence="1">
    <location>
        <begin position="169"/>
        <end position="216"/>
    </location>
</feature>
<evidence type="ECO:0000313" key="4">
    <source>
        <dbReference type="Proteomes" id="UP001174997"/>
    </source>
</evidence>
<dbReference type="EMBL" id="JAULSY010000012">
    <property type="protein sequence ID" value="KAK0672557.1"/>
    <property type="molecule type" value="Genomic_DNA"/>
</dbReference>
<evidence type="ECO:0000313" key="3">
    <source>
        <dbReference type="EMBL" id="KAK0672557.1"/>
    </source>
</evidence>
<accession>A0AA39ZK52</accession>
<feature type="compositionally biased region" description="Pro residues" evidence="1">
    <location>
        <begin position="195"/>
        <end position="209"/>
    </location>
</feature>
<dbReference type="AlphaFoldDB" id="A0AA39ZK52"/>
<feature type="compositionally biased region" description="Basic and acidic residues" evidence="1">
    <location>
        <begin position="174"/>
        <end position="183"/>
    </location>
</feature>
<keyword evidence="2" id="KW-1133">Transmembrane helix</keyword>
<name>A0AA39ZK52_9PEZI</name>
<gene>
    <name evidence="3" type="ORF">QBC41DRAFT_19544</name>
</gene>
<keyword evidence="2" id="KW-0812">Transmembrane</keyword>
<reference evidence="3" key="1">
    <citation type="submission" date="2023-06" db="EMBL/GenBank/DDBJ databases">
        <title>Genome-scale phylogeny and comparative genomics of the fungal order Sordariales.</title>
        <authorList>
            <consortium name="Lawrence Berkeley National Laboratory"/>
            <person name="Hensen N."/>
            <person name="Bonometti L."/>
            <person name="Westerberg I."/>
            <person name="Brannstrom I.O."/>
            <person name="Guillou S."/>
            <person name="Cros-Aarteil S."/>
            <person name="Calhoun S."/>
            <person name="Haridas S."/>
            <person name="Kuo A."/>
            <person name="Mondo S."/>
            <person name="Pangilinan J."/>
            <person name="Riley R."/>
            <person name="Labutti K."/>
            <person name="Andreopoulos B."/>
            <person name="Lipzen A."/>
            <person name="Chen C."/>
            <person name="Yanf M."/>
            <person name="Daum C."/>
            <person name="Ng V."/>
            <person name="Clum A."/>
            <person name="Steindorff A."/>
            <person name="Ohm R."/>
            <person name="Martin F."/>
            <person name="Silar P."/>
            <person name="Natvig D."/>
            <person name="Lalanne C."/>
            <person name="Gautier V."/>
            <person name="Ament-Velasquez S.L."/>
            <person name="Kruys A."/>
            <person name="Hutchinson M.I."/>
            <person name="Powell A.J."/>
            <person name="Barry K."/>
            <person name="Miller A.N."/>
            <person name="Grigoriev I.V."/>
            <person name="Debuchy R."/>
            <person name="Gladieux P."/>
            <person name="Thoren M.H."/>
            <person name="Johannesson H."/>
        </authorList>
    </citation>
    <scope>NUCLEOTIDE SEQUENCE</scope>
    <source>
        <strain evidence="3">CBS 307.81</strain>
    </source>
</reference>